<comment type="subcellular location">
    <subcellularLocation>
        <location evidence="1">Nucleus</location>
    </subcellularLocation>
</comment>
<dbReference type="InterPro" id="IPR036643">
    <property type="entry name" value="RNApol_insert_sf"/>
</dbReference>
<dbReference type="GO" id="GO:0046983">
    <property type="term" value="F:protein dimerization activity"/>
    <property type="evidence" value="ECO:0007669"/>
    <property type="project" value="InterPro"/>
</dbReference>
<dbReference type="GO" id="GO:0055029">
    <property type="term" value="C:nuclear DNA-directed RNA polymerase complex"/>
    <property type="evidence" value="ECO:0007669"/>
    <property type="project" value="UniProtKB-ARBA"/>
</dbReference>
<accession>A0A0C3EZ90</accession>
<dbReference type="GO" id="GO:0005666">
    <property type="term" value="C:RNA polymerase III complex"/>
    <property type="evidence" value="ECO:0007669"/>
    <property type="project" value="TreeGrafter"/>
</dbReference>
<dbReference type="SUPFAM" id="SSF56553">
    <property type="entry name" value="Insert subdomain of RNA polymerase alpha subunit"/>
    <property type="match status" value="1"/>
</dbReference>
<dbReference type="OrthoDB" id="270173at2759"/>
<dbReference type="InterPro" id="IPR036603">
    <property type="entry name" value="RBP11-like"/>
</dbReference>
<evidence type="ECO:0000313" key="8">
    <source>
        <dbReference type="EMBL" id="KIM77860.1"/>
    </source>
</evidence>
<dbReference type="HOGENOM" id="CLU_038421_0_1_1"/>
<dbReference type="InParanoid" id="A0A0C3EZ90"/>
<keyword evidence="5" id="KW-0539">Nucleus</keyword>
<evidence type="ECO:0000259" key="7">
    <source>
        <dbReference type="SMART" id="SM00662"/>
    </source>
</evidence>
<keyword evidence="4" id="KW-0804">Transcription</keyword>
<dbReference type="SUPFAM" id="SSF55257">
    <property type="entry name" value="RBP11-like subunits of RNA polymerase"/>
    <property type="match status" value="1"/>
</dbReference>
<dbReference type="GO" id="GO:0003899">
    <property type="term" value="F:DNA-directed RNA polymerase activity"/>
    <property type="evidence" value="ECO:0007669"/>
    <property type="project" value="InterPro"/>
</dbReference>
<comment type="similarity">
    <text evidence="6">Belongs to the archaeal Rpo3/eukaryotic RPB3 RNA polymerase subunit family.</text>
</comment>
<sequence>MPFKASQSLHDPRRHVGVHAEHISNVSSTDYPGHYPDEDHSWDLVKFTKDLQVKVQRLSNRSIEFDLVGVDASIANGFRRILIAEVPTVCIEHVYVFNNTSVMVDEVLAHRLGLVPLNVDPALVDMKDAVTDQATDRNTLVFRLAVACTRNKLAPNISTTNPEELYTNSEVLSSHLQWDPQGEQAVVYADNPPAPTNPNIVLVKLRPGQEVEMEMHAVKGVGKDHAKFSPVATASYRILPLIILNPEKPVPAHLATKFQECFAPGVIRVDPRTKRVSVDEKNMRKDTVSREVLRHPEFEGCVELKRVRDFFLFNIESESFYPPERLFPEAIKVMRGKIATIRKAAEALLADSDALDGEVEGGAVAETRIPREAGGEGDVIMTEA</sequence>
<reference evidence="9" key="2">
    <citation type="submission" date="2015-01" db="EMBL/GenBank/DDBJ databases">
        <title>Evolutionary Origins and Diversification of the Mycorrhizal Mutualists.</title>
        <authorList>
            <consortium name="DOE Joint Genome Institute"/>
            <consortium name="Mycorrhizal Genomics Consortium"/>
            <person name="Kohler A."/>
            <person name="Kuo A."/>
            <person name="Nagy L.G."/>
            <person name="Floudas D."/>
            <person name="Copeland A."/>
            <person name="Barry K.W."/>
            <person name="Cichocki N."/>
            <person name="Veneault-Fourrey C."/>
            <person name="LaButti K."/>
            <person name="Lindquist E.A."/>
            <person name="Lipzen A."/>
            <person name="Lundell T."/>
            <person name="Morin E."/>
            <person name="Murat C."/>
            <person name="Riley R."/>
            <person name="Ohm R."/>
            <person name="Sun H."/>
            <person name="Tunlid A."/>
            <person name="Henrissat B."/>
            <person name="Grigoriev I.V."/>
            <person name="Hibbett D.S."/>
            <person name="Martin F."/>
        </authorList>
    </citation>
    <scope>NUCLEOTIDE SEQUENCE [LARGE SCALE GENOMIC DNA]</scope>
    <source>
        <strain evidence="9">F 1598</strain>
    </source>
</reference>
<evidence type="ECO:0000256" key="6">
    <source>
        <dbReference type="ARBA" id="ARBA00025804"/>
    </source>
</evidence>
<dbReference type="InterPro" id="IPR011263">
    <property type="entry name" value="DNA-dir_RNA_pol_RpoA/D/Rpb3"/>
</dbReference>
<protein>
    <recommendedName>
        <fullName evidence="2">DNA-directed RNA polymerases I and III subunit RPAC1</fullName>
    </recommendedName>
</protein>
<gene>
    <name evidence="8" type="ORF">PILCRDRAFT_825076</name>
</gene>
<dbReference type="FunCoup" id="A0A0C3EZ90">
    <property type="interactions" value="450"/>
</dbReference>
<dbReference type="EMBL" id="KN833021">
    <property type="protein sequence ID" value="KIM77860.1"/>
    <property type="molecule type" value="Genomic_DNA"/>
</dbReference>
<dbReference type="Pfam" id="PF01193">
    <property type="entry name" value="RNA_pol_L"/>
    <property type="match status" value="1"/>
</dbReference>
<dbReference type="Gene3D" id="2.170.120.12">
    <property type="entry name" value="DNA-directed RNA polymerase, insert domain"/>
    <property type="match status" value="1"/>
</dbReference>
<evidence type="ECO:0000256" key="1">
    <source>
        <dbReference type="ARBA" id="ARBA00004123"/>
    </source>
</evidence>
<dbReference type="CDD" id="cd07032">
    <property type="entry name" value="RNAP_I_II_AC40"/>
    <property type="match status" value="1"/>
</dbReference>
<dbReference type="InterPro" id="IPR050518">
    <property type="entry name" value="Rpo3/RPB3_RNA_Pol_subunit"/>
</dbReference>
<keyword evidence="3" id="KW-0240">DNA-directed RNA polymerase</keyword>
<dbReference type="GO" id="GO:0006351">
    <property type="term" value="P:DNA-templated transcription"/>
    <property type="evidence" value="ECO:0007669"/>
    <property type="project" value="InterPro"/>
</dbReference>
<dbReference type="InterPro" id="IPR011262">
    <property type="entry name" value="DNA-dir_RNA_pol_insert"/>
</dbReference>
<dbReference type="InterPro" id="IPR022842">
    <property type="entry name" value="RNAP_Rpo3/Rpb3/RPAC1"/>
</dbReference>
<dbReference type="Proteomes" id="UP000054166">
    <property type="component" value="Unassembled WGS sequence"/>
</dbReference>
<dbReference type="PANTHER" id="PTHR11800">
    <property type="entry name" value="DNA-DIRECTED RNA POLYMERASE"/>
    <property type="match status" value="1"/>
</dbReference>
<name>A0A0C3EZ90_PILCF</name>
<reference evidence="8 9" key="1">
    <citation type="submission" date="2014-04" db="EMBL/GenBank/DDBJ databases">
        <authorList>
            <consortium name="DOE Joint Genome Institute"/>
            <person name="Kuo A."/>
            <person name="Tarkka M."/>
            <person name="Buscot F."/>
            <person name="Kohler A."/>
            <person name="Nagy L.G."/>
            <person name="Floudas D."/>
            <person name="Copeland A."/>
            <person name="Barry K.W."/>
            <person name="Cichocki N."/>
            <person name="Veneault-Fourrey C."/>
            <person name="LaButti K."/>
            <person name="Lindquist E.A."/>
            <person name="Lipzen A."/>
            <person name="Lundell T."/>
            <person name="Morin E."/>
            <person name="Murat C."/>
            <person name="Sun H."/>
            <person name="Tunlid A."/>
            <person name="Henrissat B."/>
            <person name="Grigoriev I.V."/>
            <person name="Hibbett D.S."/>
            <person name="Martin F."/>
            <person name="Nordberg H.P."/>
            <person name="Cantor M.N."/>
            <person name="Hua S.X."/>
        </authorList>
    </citation>
    <scope>NUCLEOTIDE SEQUENCE [LARGE SCALE GENOMIC DNA]</scope>
    <source>
        <strain evidence="8 9">F 1598</strain>
    </source>
</reference>
<dbReference type="FunFam" id="2.170.120.12:FF:000003">
    <property type="entry name" value="Dna-directed rna polymerases i and iii subunit"/>
    <property type="match status" value="1"/>
</dbReference>
<dbReference type="InterPro" id="IPR033901">
    <property type="entry name" value="RNAPI/III_AC40"/>
</dbReference>
<dbReference type="Pfam" id="PF01000">
    <property type="entry name" value="RNA_pol_A_bac"/>
    <property type="match status" value="1"/>
</dbReference>
<dbReference type="NCBIfam" id="NF001988">
    <property type="entry name" value="PRK00783.1"/>
    <property type="match status" value="1"/>
</dbReference>
<evidence type="ECO:0000256" key="3">
    <source>
        <dbReference type="ARBA" id="ARBA00022478"/>
    </source>
</evidence>
<evidence type="ECO:0000313" key="9">
    <source>
        <dbReference type="Proteomes" id="UP000054166"/>
    </source>
</evidence>
<evidence type="ECO:0000256" key="4">
    <source>
        <dbReference type="ARBA" id="ARBA00023163"/>
    </source>
</evidence>
<keyword evidence="9" id="KW-1185">Reference proteome</keyword>
<dbReference type="HAMAP" id="MF_00320">
    <property type="entry name" value="RNApol_arch_Rpo3"/>
    <property type="match status" value="1"/>
</dbReference>
<dbReference type="PANTHER" id="PTHR11800:SF13">
    <property type="entry name" value="DNA-DIRECTED RNA POLYMERASES I AND III SUBUNIT RPAC1"/>
    <property type="match status" value="1"/>
</dbReference>
<organism evidence="8 9">
    <name type="scientific">Piloderma croceum (strain F 1598)</name>
    <dbReference type="NCBI Taxonomy" id="765440"/>
    <lineage>
        <taxon>Eukaryota</taxon>
        <taxon>Fungi</taxon>
        <taxon>Dikarya</taxon>
        <taxon>Basidiomycota</taxon>
        <taxon>Agaricomycotina</taxon>
        <taxon>Agaricomycetes</taxon>
        <taxon>Agaricomycetidae</taxon>
        <taxon>Atheliales</taxon>
        <taxon>Atheliaceae</taxon>
        <taxon>Piloderma</taxon>
    </lineage>
</organism>
<feature type="domain" description="DNA-directed RNA polymerase RpoA/D/Rpb3-type" evidence="7">
    <location>
        <begin position="62"/>
        <end position="344"/>
    </location>
</feature>
<dbReference type="Gene3D" id="3.30.1360.10">
    <property type="entry name" value="RNA polymerase, RBP11-like subunit"/>
    <property type="match status" value="1"/>
</dbReference>
<evidence type="ECO:0000256" key="5">
    <source>
        <dbReference type="ARBA" id="ARBA00023242"/>
    </source>
</evidence>
<dbReference type="STRING" id="765440.A0A0C3EZ90"/>
<dbReference type="SMART" id="SM00662">
    <property type="entry name" value="RPOLD"/>
    <property type="match status" value="1"/>
</dbReference>
<proteinExistence type="inferred from homology"/>
<dbReference type="GO" id="GO:0005736">
    <property type="term" value="C:RNA polymerase I complex"/>
    <property type="evidence" value="ECO:0007669"/>
    <property type="project" value="TreeGrafter"/>
</dbReference>
<dbReference type="AlphaFoldDB" id="A0A0C3EZ90"/>
<evidence type="ECO:0000256" key="2">
    <source>
        <dbReference type="ARBA" id="ARBA00022083"/>
    </source>
</evidence>